<reference evidence="2 3" key="1">
    <citation type="submission" date="2024-02" db="EMBL/GenBank/DDBJ databases">
        <title>complete genome of Flavobacterium ginsenosidimutans Str. YTB16.</title>
        <authorList>
            <person name="Wang Q."/>
        </authorList>
    </citation>
    <scope>NUCLEOTIDE SEQUENCE [LARGE SCALE GENOMIC DNA]</scope>
    <source>
        <strain evidence="2 3">YTB16</strain>
    </source>
</reference>
<keyword evidence="1" id="KW-0812">Transmembrane</keyword>
<dbReference type="EMBL" id="CP147988">
    <property type="protein sequence ID" value="WXK50521.1"/>
    <property type="molecule type" value="Genomic_DNA"/>
</dbReference>
<keyword evidence="1" id="KW-1133">Transmembrane helix</keyword>
<dbReference type="Proteomes" id="UP001447857">
    <property type="component" value="Chromosome"/>
</dbReference>
<accession>A0ABZ2Q7X4</accession>
<name>A0ABZ2Q7X4_9FLAO</name>
<keyword evidence="1" id="KW-0472">Membrane</keyword>
<gene>
    <name evidence="2" type="ORF">V6624_02570</name>
</gene>
<evidence type="ECO:0000313" key="2">
    <source>
        <dbReference type="EMBL" id="WXK50521.1"/>
    </source>
</evidence>
<keyword evidence="3" id="KW-1185">Reference proteome</keyword>
<organism evidence="2 3">
    <name type="scientific">Flavobacterium ginsenosidimutans</name>
    <dbReference type="NCBI Taxonomy" id="687844"/>
    <lineage>
        <taxon>Bacteria</taxon>
        <taxon>Pseudomonadati</taxon>
        <taxon>Bacteroidota</taxon>
        <taxon>Flavobacteriia</taxon>
        <taxon>Flavobacteriales</taxon>
        <taxon>Flavobacteriaceae</taxon>
        <taxon>Flavobacterium</taxon>
    </lineage>
</organism>
<evidence type="ECO:0000313" key="3">
    <source>
        <dbReference type="Proteomes" id="UP001447857"/>
    </source>
</evidence>
<sequence length="240" mass="27892">MSSESTSWRTVLSVIFIIVSLIRIVSTCSNSNRSSNSLVNSDLKPYVITQEKAEELMKEREVNNQVAQFEKNRRSNNLFYKSYGALDSLSIMEQDDYGFSKLKKDTIVFIDIKTQLNVPKEYYLQNNHDDSLRMAIKSPRNLTIFIHDFETKESIENGFKGLKKYSSLKKFKVENTIGMTKTISYQISKENTTFNGYALVFQSKEKDYQTFFEFESSTLSKDLIKTKALDFLLQNMKQKK</sequence>
<proteinExistence type="predicted"/>
<evidence type="ECO:0000256" key="1">
    <source>
        <dbReference type="SAM" id="Phobius"/>
    </source>
</evidence>
<evidence type="ECO:0008006" key="4">
    <source>
        <dbReference type="Google" id="ProtNLM"/>
    </source>
</evidence>
<dbReference type="RefSeq" id="WP_338840764.1">
    <property type="nucleotide sequence ID" value="NZ_CP147988.1"/>
</dbReference>
<protein>
    <recommendedName>
        <fullName evidence="4">Lipoprotein</fullName>
    </recommendedName>
</protein>
<feature type="transmembrane region" description="Helical" evidence="1">
    <location>
        <begin position="6"/>
        <end position="25"/>
    </location>
</feature>